<dbReference type="AlphaFoldDB" id="A0A090CY54"/>
<dbReference type="PROSITE" id="PS51257">
    <property type="entry name" value="PROKAR_LIPOPROTEIN"/>
    <property type="match status" value="1"/>
</dbReference>
<reference evidence="3" key="2">
    <citation type="submission" date="2014-09" db="EMBL/GenBank/DDBJ databases">
        <title>Criblamydia sequanensis harbors a mega-plasmid encoding arsenite resistance.</title>
        <authorList>
            <person name="Bertelli C."/>
            <person name="Goesmann A."/>
            <person name="Greub G."/>
        </authorList>
    </citation>
    <scope>NUCLEOTIDE SEQUENCE [LARGE SCALE GENOMIC DNA]</scope>
    <source>
        <strain evidence="3">CRIB-18</strain>
    </source>
</reference>
<feature type="compositionally biased region" description="Polar residues" evidence="1">
    <location>
        <begin position="127"/>
        <end position="162"/>
    </location>
</feature>
<keyword evidence="4" id="KW-1185">Reference proteome</keyword>
<evidence type="ECO:0000313" key="3">
    <source>
        <dbReference type="EMBL" id="CDR33297.1"/>
    </source>
</evidence>
<gene>
    <name evidence="3" type="ORF">CSEC_0460</name>
</gene>
<keyword evidence="2" id="KW-0732">Signal</keyword>
<evidence type="ECO:0000313" key="4">
    <source>
        <dbReference type="Proteomes" id="UP000031552"/>
    </source>
</evidence>
<organism evidence="3 4">
    <name type="scientific">Candidatus Criblamydia sequanensis CRIB-18</name>
    <dbReference type="NCBI Taxonomy" id="1437425"/>
    <lineage>
        <taxon>Bacteria</taxon>
        <taxon>Pseudomonadati</taxon>
        <taxon>Chlamydiota</taxon>
        <taxon>Chlamydiia</taxon>
        <taxon>Parachlamydiales</taxon>
        <taxon>Candidatus Criblamydiaceae</taxon>
        <taxon>Candidatus Criblamydia</taxon>
    </lineage>
</organism>
<dbReference type="EMBL" id="CCEJ010000003">
    <property type="protein sequence ID" value="CDR33297.1"/>
    <property type="molecule type" value="Genomic_DNA"/>
</dbReference>
<proteinExistence type="predicted"/>
<comment type="caution">
    <text evidence="3">The sequence shown here is derived from an EMBL/GenBank/DDBJ whole genome shotgun (WGS) entry which is preliminary data.</text>
</comment>
<feature type="signal peptide" evidence="2">
    <location>
        <begin position="1"/>
        <end position="20"/>
    </location>
</feature>
<dbReference type="RefSeq" id="WP_053331700.1">
    <property type="nucleotide sequence ID" value="NZ_CCEJ010000003.1"/>
</dbReference>
<name>A0A090CY54_9BACT</name>
<evidence type="ECO:0000256" key="2">
    <source>
        <dbReference type="SAM" id="SignalP"/>
    </source>
</evidence>
<reference evidence="3" key="1">
    <citation type="submission" date="2013-12" db="EMBL/GenBank/DDBJ databases">
        <authorList>
            <person name="Linke B."/>
        </authorList>
    </citation>
    <scope>NUCLEOTIDE SEQUENCE [LARGE SCALE GENOMIC DNA]</scope>
    <source>
        <strain evidence="3">CRIB-18</strain>
    </source>
</reference>
<sequence>MKKLTSLALLAMALSFVSCEQRTELKDHKTTTVLPENTVPGEARKAPQVIEIETEEETPDEIDVEEEEFEVDDEDDGDQGYENEKPAVTPKTQINVRTAPINRDELRQSWREARDQLHESGRLNGYGPNSGSNMNQNSGTNQMNSSGNFRQMPNQQRSNTNW</sequence>
<feature type="region of interest" description="Disordered" evidence="1">
    <location>
        <begin position="54"/>
        <end position="162"/>
    </location>
</feature>
<accession>A0A090CY54</accession>
<protein>
    <submittedName>
        <fullName evidence="3">Secreted protein</fullName>
    </submittedName>
</protein>
<dbReference type="Proteomes" id="UP000031552">
    <property type="component" value="Unassembled WGS sequence"/>
</dbReference>
<evidence type="ECO:0000256" key="1">
    <source>
        <dbReference type="SAM" id="MobiDB-lite"/>
    </source>
</evidence>
<feature type="compositionally biased region" description="Acidic residues" evidence="1">
    <location>
        <begin position="54"/>
        <end position="81"/>
    </location>
</feature>
<feature type="chain" id="PRO_5001853735" evidence="2">
    <location>
        <begin position="21"/>
        <end position="162"/>
    </location>
</feature>
<feature type="compositionally biased region" description="Basic and acidic residues" evidence="1">
    <location>
        <begin position="102"/>
        <end position="121"/>
    </location>
</feature>